<gene>
    <name evidence="1" type="ORF">QAD02_011705</name>
</gene>
<dbReference type="Proteomes" id="UP001239111">
    <property type="component" value="Chromosome 2"/>
</dbReference>
<reference evidence="1" key="1">
    <citation type="submission" date="2023-04" db="EMBL/GenBank/DDBJ databases">
        <title>A chromosome-level genome assembly of the parasitoid wasp Eretmocerus hayati.</title>
        <authorList>
            <person name="Zhong Y."/>
            <person name="Liu S."/>
            <person name="Liu Y."/>
        </authorList>
    </citation>
    <scope>NUCLEOTIDE SEQUENCE</scope>
    <source>
        <strain evidence="1">ZJU_SS_LIU_2023</strain>
    </source>
</reference>
<name>A0ACC2P067_9HYME</name>
<dbReference type="EMBL" id="CM056742">
    <property type="protein sequence ID" value="KAJ8675919.1"/>
    <property type="molecule type" value="Genomic_DNA"/>
</dbReference>
<keyword evidence="2" id="KW-1185">Reference proteome</keyword>
<organism evidence="1 2">
    <name type="scientific">Eretmocerus hayati</name>
    <dbReference type="NCBI Taxonomy" id="131215"/>
    <lineage>
        <taxon>Eukaryota</taxon>
        <taxon>Metazoa</taxon>
        <taxon>Ecdysozoa</taxon>
        <taxon>Arthropoda</taxon>
        <taxon>Hexapoda</taxon>
        <taxon>Insecta</taxon>
        <taxon>Pterygota</taxon>
        <taxon>Neoptera</taxon>
        <taxon>Endopterygota</taxon>
        <taxon>Hymenoptera</taxon>
        <taxon>Apocrita</taxon>
        <taxon>Proctotrupomorpha</taxon>
        <taxon>Chalcidoidea</taxon>
        <taxon>Aphelinidae</taxon>
        <taxon>Aphelininae</taxon>
        <taxon>Eretmocerus</taxon>
    </lineage>
</organism>
<evidence type="ECO:0000313" key="1">
    <source>
        <dbReference type="EMBL" id="KAJ8675919.1"/>
    </source>
</evidence>
<comment type="caution">
    <text evidence="1">The sequence shown here is derived from an EMBL/GenBank/DDBJ whole genome shotgun (WGS) entry which is preliminary data.</text>
</comment>
<sequence length="256" mass="28800">MNQAISLPSPFTGLESLKGQLRALRSLSYIDPKGCIFGTRLDSILDPESLSRVPHLVMETFHYVSPIDVLELVLSSKDVRIAILSEQPSEDGILGSFIDGEIFKNHAFLQKFRHAIRLVLYYDELEIVNCVGSKTGIHKLGIFYFKIDNLPPHMNSELSSIHVLLISCYEDVKRYDLDQALAPFMQDLAKLESEEGVKLVFDDEMFILCATVITLCGDSLAGHEVMNLMGLSANYFCRKCMYSRCDLHEGSTLRAQ</sequence>
<accession>A0ACC2P067</accession>
<evidence type="ECO:0000313" key="2">
    <source>
        <dbReference type="Proteomes" id="UP001239111"/>
    </source>
</evidence>
<proteinExistence type="predicted"/>
<protein>
    <submittedName>
        <fullName evidence="1">Uncharacterized protein</fullName>
    </submittedName>
</protein>